<proteinExistence type="predicted"/>
<protein>
    <submittedName>
        <fullName evidence="1">Neurexin-3b-alpha</fullName>
    </submittedName>
</protein>
<reference evidence="2" key="1">
    <citation type="submission" date="2014-09" db="EMBL/GenBank/DDBJ databases">
        <authorList>
            <person name="Mudge J."/>
            <person name="Ramaraj T."/>
            <person name="Lindquist I.E."/>
            <person name="Bharti A.K."/>
            <person name="Sundararajan A."/>
            <person name="Cameron C.T."/>
            <person name="Woodward J.E."/>
            <person name="May G.D."/>
            <person name="Brubaker C."/>
            <person name="Broadhvest J."/>
            <person name="Wilkins T.A."/>
        </authorList>
    </citation>
    <scope>NUCLEOTIDE SEQUENCE</scope>
    <source>
        <strain evidence="2">cv. AKA8401</strain>
    </source>
</reference>
<comment type="caution">
    <text evidence="1">The sequence shown here is derived from an EMBL/GenBank/DDBJ whole genome shotgun (WGS) entry which is preliminary data.</text>
</comment>
<gene>
    <name evidence="1" type="ORF">F383_35525</name>
</gene>
<evidence type="ECO:0000313" key="1">
    <source>
        <dbReference type="EMBL" id="KHG08303.1"/>
    </source>
</evidence>
<dbReference type="EMBL" id="JRRC01494835">
    <property type="protein sequence ID" value="KHG08303.1"/>
    <property type="molecule type" value="Genomic_DNA"/>
</dbReference>
<sequence>MCGSKTMASICGSDMCLRVRPCLRQWHRYMTTCKTTSGTLAIYDLCDYLSVISNSEWFIGQR</sequence>
<name>A0A0B0N1T5_GOSAR</name>
<evidence type="ECO:0000313" key="2">
    <source>
        <dbReference type="Proteomes" id="UP000032142"/>
    </source>
</evidence>
<keyword evidence="2" id="KW-1185">Reference proteome</keyword>
<accession>A0A0B0N1T5</accession>
<organism evidence="1 2">
    <name type="scientific">Gossypium arboreum</name>
    <name type="common">Tree cotton</name>
    <name type="synonym">Gossypium nanking</name>
    <dbReference type="NCBI Taxonomy" id="29729"/>
    <lineage>
        <taxon>Eukaryota</taxon>
        <taxon>Viridiplantae</taxon>
        <taxon>Streptophyta</taxon>
        <taxon>Embryophyta</taxon>
        <taxon>Tracheophyta</taxon>
        <taxon>Spermatophyta</taxon>
        <taxon>Magnoliopsida</taxon>
        <taxon>eudicotyledons</taxon>
        <taxon>Gunneridae</taxon>
        <taxon>Pentapetalae</taxon>
        <taxon>rosids</taxon>
        <taxon>malvids</taxon>
        <taxon>Malvales</taxon>
        <taxon>Malvaceae</taxon>
        <taxon>Malvoideae</taxon>
        <taxon>Gossypium</taxon>
    </lineage>
</organism>
<dbReference type="AlphaFoldDB" id="A0A0B0N1T5"/>
<dbReference type="Proteomes" id="UP000032142">
    <property type="component" value="Unassembled WGS sequence"/>
</dbReference>